<dbReference type="InterPro" id="IPR014710">
    <property type="entry name" value="RmlC-like_jellyroll"/>
</dbReference>
<gene>
    <name evidence="3" type="ORF">A8O14_06360</name>
</gene>
<dbReference type="OrthoDB" id="1433532at2"/>
<organism evidence="3 4">
    <name type="scientific">Polynucleobacter wuianus</name>
    <dbReference type="NCBI Taxonomy" id="1743168"/>
    <lineage>
        <taxon>Bacteria</taxon>
        <taxon>Pseudomonadati</taxon>
        <taxon>Pseudomonadota</taxon>
        <taxon>Betaproteobacteria</taxon>
        <taxon>Burkholderiales</taxon>
        <taxon>Burkholderiaceae</taxon>
        <taxon>Polynucleobacter</taxon>
    </lineage>
</organism>
<keyword evidence="4" id="KW-1185">Reference proteome</keyword>
<dbReference type="EMBL" id="CP015922">
    <property type="protein sequence ID" value="ANI99732.1"/>
    <property type="molecule type" value="Genomic_DNA"/>
</dbReference>
<dbReference type="SUPFAM" id="SSF51182">
    <property type="entry name" value="RmlC-like cupins"/>
    <property type="match status" value="1"/>
</dbReference>
<evidence type="ECO:0000313" key="3">
    <source>
        <dbReference type="EMBL" id="ANI99732.1"/>
    </source>
</evidence>
<feature type="chain" id="PRO_5008248001" description="Cupin type-2 domain-containing protein" evidence="1">
    <location>
        <begin position="25"/>
        <end position="174"/>
    </location>
</feature>
<sequence length="174" mass="18591">MIIKSTPFSLALWVLYSSCSLAQAEPQSQEMINDTTPPGTVVKASEALLLHQTHPSGNDIVIMKTIRPSGTRTPIHQHPSSGSTCVISGEMTLYLEGAAPQRAPAGACYAMPAGKKMAGVNSGQQEAVMIDIFITPKGGELWTVVESQHQKLQNQLTPPMLPMLPIAPVPPSHQ</sequence>
<feature type="signal peptide" evidence="1">
    <location>
        <begin position="1"/>
        <end position="24"/>
    </location>
</feature>
<evidence type="ECO:0000256" key="1">
    <source>
        <dbReference type="SAM" id="SignalP"/>
    </source>
</evidence>
<accession>A0A191UFK5</accession>
<dbReference type="InterPro" id="IPR011051">
    <property type="entry name" value="RmlC_Cupin_sf"/>
</dbReference>
<feature type="domain" description="Cupin type-2" evidence="2">
    <location>
        <begin position="65"/>
        <end position="133"/>
    </location>
</feature>
<evidence type="ECO:0000313" key="4">
    <source>
        <dbReference type="Proteomes" id="UP000078463"/>
    </source>
</evidence>
<protein>
    <recommendedName>
        <fullName evidence="2">Cupin type-2 domain-containing protein</fullName>
    </recommendedName>
</protein>
<dbReference type="InterPro" id="IPR013096">
    <property type="entry name" value="Cupin_2"/>
</dbReference>
<name>A0A191UFK5_9BURK</name>
<keyword evidence="1" id="KW-0732">Signal</keyword>
<dbReference type="RefSeq" id="WP_068948740.1">
    <property type="nucleotide sequence ID" value="NZ_CP015922.1"/>
</dbReference>
<dbReference type="KEGG" id="pwu:A8O14_06360"/>
<reference evidence="4" key="1">
    <citation type="submission" date="2016-05" db="EMBL/GenBank/DDBJ databases">
        <title>Polynucleobacter sp. QLW-P1FAT50C-4 genome.</title>
        <authorList>
            <person name="Hahn M.W."/>
        </authorList>
    </citation>
    <scope>NUCLEOTIDE SEQUENCE [LARGE SCALE GENOMIC DNA]</scope>
    <source>
        <strain evidence="4">QLW-P1FAT50C-4</strain>
    </source>
</reference>
<dbReference type="Proteomes" id="UP000078463">
    <property type="component" value="Chromosome"/>
</dbReference>
<dbReference type="AlphaFoldDB" id="A0A191UFK5"/>
<evidence type="ECO:0000259" key="2">
    <source>
        <dbReference type="Pfam" id="PF07883"/>
    </source>
</evidence>
<dbReference type="Pfam" id="PF07883">
    <property type="entry name" value="Cupin_2"/>
    <property type="match status" value="1"/>
</dbReference>
<dbReference type="Gene3D" id="2.60.120.10">
    <property type="entry name" value="Jelly Rolls"/>
    <property type="match status" value="1"/>
</dbReference>
<proteinExistence type="predicted"/>